<dbReference type="FunFam" id="3.20.20.80:FF:000118">
    <property type="entry name" value="Probable bifunctional chitinase/lysozyme"/>
    <property type="match status" value="1"/>
</dbReference>
<evidence type="ECO:0000256" key="6">
    <source>
        <dbReference type="ARBA" id="ARBA00023024"/>
    </source>
</evidence>
<dbReference type="CDD" id="cd12215">
    <property type="entry name" value="ChiC_BD"/>
    <property type="match status" value="1"/>
</dbReference>
<dbReference type="Gene3D" id="2.10.10.20">
    <property type="entry name" value="Carbohydrate-binding module superfamily 5/12"/>
    <property type="match status" value="1"/>
</dbReference>
<dbReference type="PANTHER" id="PTHR42976">
    <property type="entry name" value="BIFUNCTIONAL CHITINASE/LYSOZYME-RELATED"/>
    <property type="match status" value="1"/>
</dbReference>
<keyword evidence="6" id="KW-0146">Chitin degradation</keyword>
<evidence type="ECO:0000256" key="7">
    <source>
        <dbReference type="ARBA" id="ARBA00023277"/>
    </source>
</evidence>
<dbReference type="PANTHER" id="PTHR42976:SF1">
    <property type="entry name" value="GH18 DOMAIN-CONTAINING PROTEIN-RELATED"/>
    <property type="match status" value="1"/>
</dbReference>
<reference evidence="13" key="1">
    <citation type="submission" date="2014-05" db="EMBL/GenBank/DDBJ databases">
        <title>ATOL: Assembling a taxonomically balanced genome-scale reconstruction of the evolutionary history of the Enterobacteriaceae.</title>
        <authorList>
            <person name="Plunkett G. III"/>
            <person name="Neeno-Eckwall E.C."/>
            <person name="Glasner J.D."/>
            <person name="Perna N.T."/>
        </authorList>
    </citation>
    <scope>NUCLEOTIDE SEQUENCE [LARGE SCALE GENOMIC DNA]</scope>
    <source>
        <strain evidence="13">ATCC 49490</strain>
    </source>
</reference>
<dbReference type="eggNOG" id="COG3979">
    <property type="taxonomic scope" value="Bacteria"/>
</dbReference>
<evidence type="ECO:0000256" key="2">
    <source>
        <dbReference type="ARBA" id="ARBA00012729"/>
    </source>
</evidence>
<dbReference type="OrthoDB" id="6018988at2"/>
<name>A0A085A4M8_9ENTR</name>
<dbReference type="SUPFAM" id="SSF51055">
    <property type="entry name" value="Carbohydrate binding domain"/>
    <property type="match status" value="1"/>
</dbReference>
<dbReference type="CDD" id="cd06543">
    <property type="entry name" value="GH18_PF-ChiA-like"/>
    <property type="match status" value="1"/>
</dbReference>
<keyword evidence="7" id="KW-0119">Carbohydrate metabolism</keyword>
<dbReference type="EC" id="3.2.1.14" evidence="2"/>
<dbReference type="Proteomes" id="UP000028630">
    <property type="component" value="Unassembled WGS sequence"/>
</dbReference>
<evidence type="ECO:0000256" key="8">
    <source>
        <dbReference type="ARBA" id="ARBA00023295"/>
    </source>
</evidence>
<evidence type="ECO:0000313" key="13">
    <source>
        <dbReference type="Proteomes" id="UP000028630"/>
    </source>
</evidence>
<organism evidence="12 13">
    <name type="scientific">Trabulsiella guamensis ATCC 49490</name>
    <dbReference type="NCBI Taxonomy" id="1005994"/>
    <lineage>
        <taxon>Bacteria</taxon>
        <taxon>Pseudomonadati</taxon>
        <taxon>Pseudomonadota</taxon>
        <taxon>Gammaproteobacteria</taxon>
        <taxon>Enterobacterales</taxon>
        <taxon>Enterobacteriaceae</taxon>
        <taxon>Trabulsiella</taxon>
    </lineage>
</organism>
<gene>
    <name evidence="12" type="primary">chiA</name>
    <name evidence="12" type="ORF">GTGU_03041</name>
</gene>
<keyword evidence="13" id="KW-1185">Reference proteome</keyword>
<keyword evidence="4 10" id="KW-0732">Signal</keyword>
<dbReference type="InterPro" id="IPR052750">
    <property type="entry name" value="GH18_Chitinase"/>
</dbReference>
<dbReference type="PROSITE" id="PS51910">
    <property type="entry name" value="GH18_2"/>
    <property type="match status" value="1"/>
</dbReference>
<evidence type="ECO:0000256" key="1">
    <source>
        <dbReference type="ARBA" id="ARBA00000822"/>
    </source>
</evidence>
<dbReference type="SUPFAM" id="SSF50370">
    <property type="entry name" value="Ricin B-like lectins"/>
    <property type="match status" value="2"/>
</dbReference>
<feature type="domain" description="GH18" evidence="11">
    <location>
        <begin position="275"/>
        <end position="572"/>
    </location>
</feature>
<sequence>MKVNQLTKVLASAGLLCATLPAFALEAWNGQEGSTTYEVIFDSGVYSNIWWVGKDNCPGEAASDEANNPWRYQRAATSAEIEQYGNPTSCEISDGDGDSTAAAFQGTATYAANDIVSYNGANYITSAAVAANSFVPGEGNPWVQYKEVPVWSSATAYAGGDIVQKDGQQYQALFFTQGEDPSLPANQNPTSSNGRPWLPMGAVVNYTQDQLNAAPTYDANTLYASGTLIRFSGVNYISQSQVQKVTPLETNPWKIYTDWTGVKDLVGTPKNPWPAHVYAPYVDFSLNDTDIPDLADLAKNESINHYTLAFIVSKNASTCLPTWGTAYDMKGYAQYSKVKALREAGGDVMVSIGGANNAPLAAACTDVNDLTQQYYDIVDNLNLNVLDFDIEGTWVSDQKSIERRNLAVKAVQDKWKAEGRNVGIWYTLPILPTGLTFEGLNVLNDAKAKGVELAGINVMTMDYGNTVCQSAGTEGQNIHGQCAVSAIENMSQQLKQIYTDKTDAQINAMMGTTPMIGYNDVQGEVFYLSDANLVMEDAKKRDLGMIGIWSMARDKPGPAGVVEATHSGLTEQQAPKYAFSEIFAPFTHTDDDSDDDGAVLELKTGSYKSLKNGLCIDASYTTGGMKTFDCVRTQGQTLSVGNFNQIKVKSFCLGVNGGKNVEGAMIYRQDCATGSAVASKSWYYEGQKFVSQMEGEKRCIAMIDDDFMALKSCNDDDKAQQFSYTEIPDSGYPLSPNSGLFQSRATPGYCLGQDPTLKILTGIRKCQTGDAYKITMEPNGYQSMILRYGTNRNNCVYVPSTSNANGSPAIFGNCSAQYTEQGMSWTYQDGKFVSKMAGNRCLAVISPVSYLELRTCDDNDPDQKFDEIKVSN</sequence>
<dbReference type="InterPro" id="IPR000772">
    <property type="entry name" value="Ricin_B_lectin"/>
</dbReference>
<evidence type="ECO:0000256" key="3">
    <source>
        <dbReference type="ARBA" id="ARBA00022669"/>
    </source>
</evidence>
<dbReference type="GO" id="GO:0000272">
    <property type="term" value="P:polysaccharide catabolic process"/>
    <property type="evidence" value="ECO:0007669"/>
    <property type="project" value="UniProtKB-KW"/>
</dbReference>
<keyword evidence="5 12" id="KW-0378">Hydrolase</keyword>
<keyword evidence="3" id="KW-0147">Chitin-binding</keyword>
<evidence type="ECO:0000313" key="12">
    <source>
        <dbReference type="EMBL" id="KFC05173.1"/>
    </source>
</evidence>
<dbReference type="GO" id="GO:0006032">
    <property type="term" value="P:chitin catabolic process"/>
    <property type="evidence" value="ECO:0007669"/>
    <property type="project" value="UniProtKB-KW"/>
</dbReference>
<keyword evidence="9" id="KW-0624">Polysaccharide degradation</keyword>
<dbReference type="AlphaFoldDB" id="A0A085A4M8"/>
<dbReference type="SMART" id="SM00495">
    <property type="entry name" value="ChtBD3"/>
    <property type="match status" value="4"/>
</dbReference>
<dbReference type="RefSeq" id="WP_084222803.1">
    <property type="nucleotide sequence ID" value="NZ_JMTB01000092.1"/>
</dbReference>
<proteinExistence type="predicted"/>
<dbReference type="InterPro" id="IPR036573">
    <property type="entry name" value="CBM_sf_5/12"/>
</dbReference>
<dbReference type="Gene3D" id="2.80.10.50">
    <property type="match status" value="2"/>
</dbReference>
<dbReference type="EMBL" id="JMTB01000092">
    <property type="protein sequence ID" value="KFC05173.1"/>
    <property type="molecule type" value="Genomic_DNA"/>
</dbReference>
<dbReference type="InterPro" id="IPR035992">
    <property type="entry name" value="Ricin_B-like_lectins"/>
</dbReference>
<dbReference type="SUPFAM" id="SSF51445">
    <property type="entry name" value="(Trans)glycosidases"/>
    <property type="match status" value="1"/>
</dbReference>
<dbReference type="InterPro" id="IPR017853">
    <property type="entry name" value="GH"/>
</dbReference>
<evidence type="ECO:0000256" key="5">
    <source>
        <dbReference type="ARBA" id="ARBA00022801"/>
    </source>
</evidence>
<dbReference type="PROSITE" id="PS50231">
    <property type="entry name" value="RICIN_B_LECTIN"/>
    <property type="match status" value="2"/>
</dbReference>
<feature type="signal peptide" evidence="10">
    <location>
        <begin position="1"/>
        <end position="24"/>
    </location>
</feature>
<dbReference type="Gene3D" id="3.20.20.80">
    <property type="entry name" value="Glycosidases"/>
    <property type="match status" value="1"/>
</dbReference>
<feature type="chain" id="PRO_5001786131" description="chitinase" evidence="10">
    <location>
        <begin position="25"/>
        <end position="872"/>
    </location>
</feature>
<dbReference type="InterPro" id="IPR003610">
    <property type="entry name" value="CBM5/12"/>
</dbReference>
<dbReference type="Pfam" id="PF00652">
    <property type="entry name" value="Ricin_B_lectin"/>
    <property type="match status" value="1"/>
</dbReference>
<evidence type="ECO:0000259" key="11">
    <source>
        <dbReference type="PROSITE" id="PS51910"/>
    </source>
</evidence>
<dbReference type="GO" id="GO:0030246">
    <property type="term" value="F:carbohydrate binding"/>
    <property type="evidence" value="ECO:0007669"/>
    <property type="project" value="InterPro"/>
</dbReference>
<evidence type="ECO:0000256" key="9">
    <source>
        <dbReference type="ARBA" id="ARBA00023326"/>
    </source>
</evidence>
<dbReference type="InterPro" id="IPR001223">
    <property type="entry name" value="Glyco_hydro18_cat"/>
</dbReference>
<evidence type="ECO:0000256" key="4">
    <source>
        <dbReference type="ARBA" id="ARBA00022729"/>
    </source>
</evidence>
<comment type="catalytic activity">
    <reaction evidence="1">
        <text>Random endo-hydrolysis of N-acetyl-beta-D-glucosaminide (1-&gt;4)-beta-linkages in chitin and chitodextrins.</text>
        <dbReference type="EC" id="3.2.1.14"/>
    </reaction>
</comment>
<dbReference type="GO" id="GO:0005576">
    <property type="term" value="C:extracellular region"/>
    <property type="evidence" value="ECO:0007669"/>
    <property type="project" value="InterPro"/>
</dbReference>
<dbReference type="GO" id="GO:0008061">
    <property type="term" value="F:chitin binding"/>
    <property type="evidence" value="ECO:0007669"/>
    <property type="project" value="UniProtKB-KW"/>
</dbReference>
<accession>A0A085A4M8</accession>
<dbReference type="GO" id="GO:0008843">
    <property type="term" value="F:endochitinase activity"/>
    <property type="evidence" value="ECO:0007669"/>
    <property type="project" value="UniProtKB-EC"/>
</dbReference>
<dbReference type="Pfam" id="PF00704">
    <property type="entry name" value="Glyco_hydro_18"/>
    <property type="match status" value="1"/>
</dbReference>
<protein>
    <recommendedName>
        <fullName evidence="2">chitinase</fullName>
        <ecNumber evidence="2">3.2.1.14</ecNumber>
    </recommendedName>
</protein>
<evidence type="ECO:0000256" key="10">
    <source>
        <dbReference type="SAM" id="SignalP"/>
    </source>
</evidence>
<comment type="caution">
    <text evidence="12">The sequence shown here is derived from an EMBL/GenBank/DDBJ whole genome shotgun (WGS) entry which is preliminary data.</text>
</comment>
<keyword evidence="8 12" id="KW-0326">Glycosidase</keyword>